<accession>A0AAF3E9H9</accession>
<evidence type="ECO:0000313" key="2">
    <source>
        <dbReference type="WBParaSite" id="MBELARI_LOCUS1058"/>
    </source>
</evidence>
<dbReference type="WBParaSite" id="MBELARI_LOCUS1058">
    <property type="protein sequence ID" value="MBELARI_LOCUS1058"/>
    <property type="gene ID" value="MBELARI_LOCUS1058"/>
</dbReference>
<evidence type="ECO:0000313" key="1">
    <source>
        <dbReference type="Proteomes" id="UP000887575"/>
    </source>
</evidence>
<sequence length="66" mass="7838">MRESSSPFNLFPAHSSKNTTQPLKISIERKLRLMVNHAFSKSWIQRFRSNSHRCEIYTLKMDRVLS</sequence>
<reference evidence="2" key="1">
    <citation type="submission" date="2024-02" db="UniProtKB">
        <authorList>
            <consortium name="WormBaseParasite"/>
        </authorList>
    </citation>
    <scope>IDENTIFICATION</scope>
</reference>
<dbReference type="Proteomes" id="UP000887575">
    <property type="component" value="Unassembled WGS sequence"/>
</dbReference>
<organism evidence="1 2">
    <name type="scientific">Mesorhabditis belari</name>
    <dbReference type="NCBI Taxonomy" id="2138241"/>
    <lineage>
        <taxon>Eukaryota</taxon>
        <taxon>Metazoa</taxon>
        <taxon>Ecdysozoa</taxon>
        <taxon>Nematoda</taxon>
        <taxon>Chromadorea</taxon>
        <taxon>Rhabditida</taxon>
        <taxon>Rhabditina</taxon>
        <taxon>Rhabditomorpha</taxon>
        <taxon>Rhabditoidea</taxon>
        <taxon>Rhabditidae</taxon>
        <taxon>Mesorhabditinae</taxon>
        <taxon>Mesorhabditis</taxon>
    </lineage>
</organism>
<name>A0AAF3E9H9_9BILA</name>
<proteinExistence type="predicted"/>
<keyword evidence="1" id="KW-1185">Reference proteome</keyword>
<dbReference type="AlphaFoldDB" id="A0AAF3E9H9"/>
<protein>
    <submittedName>
        <fullName evidence="2">Uncharacterized protein</fullName>
    </submittedName>
</protein>